<organism evidence="5 6">
    <name type="scientific">Phocaeicola vulgatus</name>
    <name type="common">Bacteroides vulgatus</name>
    <dbReference type="NCBI Taxonomy" id="821"/>
    <lineage>
        <taxon>Bacteria</taxon>
        <taxon>Pseudomonadati</taxon>
        <taxon>Bacteroidota</taxon>
        <taxon>Bacteroidia</taxon>
        <taxon>Bacteroidales</taxon>
        <taxon>Bacteroidaceae</taxon>
        <taxon>Phocaeicola</taxon>
    </lineage>
</organism>
<keyword evidence="5" id="KW-0808">Transferase</keyword>
<name>A0A396ANQ2_PHOVU</name>
<dbReference type="PANTHER" id="PTHR36836">
    <property type="entry name" value="COLANIC ACID BIOSYNTHESIS PROTEIN WCAK"/>
    <property type="match status" value="1"/>
</dbReference>
<dbReference type="Proteomes" id="UP000470777">
    <property type="component" value="Unassembled WGS sequence"/>
</dbReference>
<evidence type="ECO:0000313" key="6">
    <source>
        <dbReference type="Proteomes" id="UP000261278"/>
    </source>
</evidence>
<sequence>MKYYFPIHLNGGNRGCEAISKGTALILKEKKENLIGLCTNIELDHRLKVDEFVTLYPMRPRNLISCIRNKLYSMVESDEWKRKQFSYRYEYMSFLNQLKEDDIMLSTGGDMMCYQENQVIYTVNYLYKRGIRSILWGCSIGENNITPLKLKALKQFSLIYARETLTQEVLANYNINNVVVYPDPAFVLEPIKCQLPKCFSLGQVVGINLSNYVMGGFALNTEFAKEVDDLIKHILLTTDNQILLIPHVLWKGQDDRIISNLIKEKYHSDRISILDSNSLNYCQIRFVISKCRCFIGARTHSVISAYSTCTPAIALGYSIKSKGIAKDLNMPQNTVVNSANIKKGELINAFSFLSNNENELRNQLKMKIDKYTKRTWNILEVKNKI</sequence>
<evidence type="ECO:0000313" key="4">
    <source>
        <dbReference type="EMBL" id="KAB6702891.1"/>
    </source>
</evidence>
<dbReference type="InterPro" id="IPR007345">
    <property type="entry name" value="Polysacch_pyruvyl_Trfase"/>
</dbReference>
<proteinExistence type="predicted"/>
<dbReference type="Proteomes" id="UP000470952">
    <property type="component" value="Unassembled WGS sequence"/>
</dbReference>
<dbReference type="Proteomes" id="UP000261278">
    <property type="component" value="Unassembled WGS sequence"/>
</dbReference>
<accession>A0A396ANQ2</accession>
<reference evidence="5 6" key="1">
    <citation type="submission" date="2018-08" db="EMBL/GenBank/DDBJ databases">
        <title>A genome reference for cultivated species of the human gut microbiota.</title>
        <authorList>
            <person name="Zou Y."/>
            <person name="Xue W."/>
            <person name="Luo G."/>
        </authorList>
    </citation>
    <scope>NUCLEOTIDE SEQUENCE [LARGE SCALE GENOMIC DNA]</scope>
    <source>
        <strain evidence="5 6">TF05-18</strain>
    </source>
</reference>
<evidence type="ECO:0000313" key="8">
    <source>
        <dbReference type="Proteomes" id="UP000470777"/>
    </source>
</evidence>
<reference evidence="7 8" key="2">
    <citation type="journal article" date="2019" name="Nat. Med.">
        <title>A library of human gut bacterial isolates paired with longitudinal multiomics data enables mechanistic microbiome research.</title>
        <authorList>
            <person name="Poyet M."/>
            <person name="Groussin M."/>
            <person name="Gibbons S.M."/>
            <person name="Avila-Pacheco J."/>
            <person name="Jiang X."/>
            <person name="Kearney S.M."/>
            <person name="Perrotta A.R."/>
            <person name="Berdy B."/>
            <person name="Zhao S."/>
            <person name="Lieberman T.D."/>
            <person name="Swanson P.K."/>
            <person name="Smith M."/>
            <person name="Roesemann S."/>
            <person name="Alexander J.E."/>
            <person name="Rich S.A."/>
            <person name="Livny J."/>
            <person name="Vlamakis H."/>
            <person name="Clish C."/>
            <person name="Bullock K."/>
            <person name="Deik A."/>
            <person name="Scott J."/>
            <person name="Pierce K.A."/>
            <person name="Xavier R.J."/>
            <person name="Alm E.J."/>
        </authorList>
    </citation>
    <scope>NUCLEOTIDE SEQUENCE [LARGE SCALE GENOMIC DNA]</scope>
    <source>
        <strain evidence="4 7">BIOML-A82</strain>
        <strain evidence="3 8">BIOML-A85</strain>
        <strain evidence="2 9">BIOML-A93</strain>
    </source>
</reference>
<evidence type="ECO:0000313" key="9">
    <source>
        <dbReference type="Proteomes" id="UP000470952"/>
    </source>
</evidence>
<comment type="caution">
    <text evidence="5">The sequence shown here is derived from an EMBL/GenBank/DDBJ whole genome shotgun (WGS) entry which is preliminary data.</text>
</comment>
<evidence type="ECO:0000313" key="3">
    <source>
        <dbReference type="EMBL" id="KAB6696012.1"/>
    </source>
</evidence>
<dbReference type="PANTHER" id="PTHR36836:SF1">
    <property type="entry name" value="COLANIC ACID BIOSYNTHESIS PROTEIN WCAK"/>
    <property type="match status" value="1"/>
</dbReference>
<gene>
    <name evidence="5" type="ORF">DXC44_02085</name>
    <name evidence="4" type="ORF">GAY17_03200</name>
    <name evidence="2" type="ORF">GAZ76_03850</name>
    <name evidence="3" type="ORF">GAZ92_03285</name>
</gene>
<dbReference type="Proteomes" id="UP000437380">
    <property type="component" value="Unassembled WGS sequence"/>
</dbReference>
<dbReference type="RefSeq" id="WP_007852909.1">
    <property type="nucleotide sequence ID" value="NZ_JABDSE010000002.1"/>
</dbReference>
<evidence type="ECO:0000259" key="1">
    <source>
        <dbReference type="Pfam" id="PF04230"/>
    </source>
</evidence>
<evidence type="ECO:0000313" key="7">
    <source>
        <dbReference type="Proteomes" id="UP000437380"/>
    </source>
</evidence>
<dbReference type="GO" id="GO:0016740">
    <property type="term" value="F:transferase activity"/>
    <property type="evidence" value="ECO:0007669"/>
    <property type="project" value="UniProtKB-KW"/>
</dbReference>
<protein>
    <submittedName>
        <fullName evidence="5">Polysaccharide pyruvyl transferase family protein</fullName>
    </submittedName>
</protein>
<dbReference type="Pfam" id="PF04230">
    <property type="entry name" value="PS_pyruv_trans"/>
    <property type="match status" value="1"/>
</dbReference>
<feature type="domain" description="Polysaccharide pyruvyl transferase" evidence="1">
    <location>
        <begin position="13"/>
        <end position="318"/>
    </location>
</feature>
<dbReference type="EMBL" id="WCZV01000003">
    <property type="protein sequence ID" value="KAB6702891.1"/>
    <property type="molecule type" value="Genomic_DNA"/>
</dbReference>
<dbReference type="EMBL" id="QSSN01000002">
    <property type="protein sequence ID" value="RGL88522.1"/>
    <property type="molecule type" value="Genomic_DNA"/>
</dbReference>
<dbReference type="AlphaFoldDB" id="A0A396ANQ2"/>
<dbReference type="EMBL" id="WCZY01000003">
    <property type="protein sequence ID" value="KAB6696012.1"/>
    <property type="molecule type" value="Genomic_DNA"/>
</dbReference>
<evidence type="ECO:0000313" key="5">
    <source>
        <dbReference type="EMBL" id="RGL88522.1"/>
    </source>
</evidence>
<dbReference type="EMBL" id="WDAG01000003">
    <property type="protein sequence ID" value="KAB6662574.1"/>
    <property type="molecule type" value="Genomic_DNA"/>
</dbReference>
<evidence type="ECO:0000313" key="2">
    <source>
        <dbReference type="EMBL" id="KAB6662574.1"/>
    </source>
</evidence>